<name>A0ABU2CVR0_9MICO</name>
<dbReference type="EMBL" id="JAVDYE010000001">
    <property type="protein sequence ID" value="MDR7385430.1"/>
    <property type="molecule type" value="Genomic_DNA"/>
</dbReference>
<dbReference type="RefSeq" id="WP_274995370.1">
    <property type="nucleotide sequence ID" value="NZ_JAJQQP010000009.1"/>
</dbReference>
<gene>
    <name evidence="1" type="ORF">J2S48_004945</name>
</gene>
<dbReference type="Proteomes" id="UP001183585">
    <property type="component" value="Unassembled WGS sequence"/>
</dbReference>
<sequence length="76" mass="8358">MPKMRVELPAADRATAQKILRKYADGGNDRPSDDAVLEEIWRLGHTPAGRPECVGITNGSPTYLKFDVEVHPGVSR</sequence>
<evidence type="ECO:0000313" key="1">
    <source>
        <dbReference type="EMBL" id="MDR7385430.1"/>
    </source>
</evidence>
<organism evidence="1 2">
    <name type="scientific">Promicromonospora iranensis</name>
    <dbReference type="NCBI Taxonomy" id="1105144"/>
    <lineage>
        <taxon>Bacteria</taxon>
        <taxon>Bacillati</taxon>
        <taxon>Actinomycetota</taxon>
        <taxon>Actinomycetes</taxon>
        <taxon>Micrococcales</taxon>
        <taxon>Promicromonosporaceae</taxon>
        <taxon>Promicromonospora</taxon>
    </lineage>
</organism>
<evidence type="ECO:0000313" key="2">
    <source>
        <dbReference type="Proteomes" id="UP001183585"/>
    </source>
</evidence>
<keyword evidence="2" id="KW-1185">Reference proteome</keyword>
<protein>
    <submittedName>
        <fullName evidence="1">Uncharacterized protein</fullName>
    </submittedName>
</protein>
<proteinExistence type="predicted"/>
<comment type="caution">
    <text evidence="1">The sequence shown here is derived from an EMBL/GenBank/DDBJ whole genome shotgun (WGS) entry which is preliminary data.</text>
</comment>
<accession>A0ABU2CVR0</accession>
<reference evidence="1 2" key="1">
    <citation type="submission" date="2023-07" db="EMBL/GenBank/DDBJ databases">
        <title>Sequencing the genomes of 1000 actinobacteria strains.</title>
        <authorList>
            <person name="Klenk H.-P."/>
        </authorList>
    </citation>
    <scope>NUCLEOTIDE SEQUENCE [LARGE SCALE GENOMIC DNA]</scope>
    <source>
        <strain evidence="1 2">DSM 45554</strain>
    </source>
</reference>